<comment type="similarity">
    <text evidence="2 8">Belongs to the 4-toluene sulfonate uptake permease (TSUP) (TC 2.A.102) family.</text>
</comment>
<dbReference type="InterPro" id="IPR002781">
    <property type="entry name" value="TM_pro_TauE-like"/>
</dbReference>
<evidence type="ECO:0000256" key="5">
    <source>
        <dbReference type="ARBA" id="ARBA00022692"/>
    </source>
</evidence>
<keyword evidence="3" id="KW-0813">Transport</keyword>
<evidence type="ECO:0000256" key="1">
    <source>
        <dbReference type="ARBA" id="ARBA00004651"/>
    </source>
</evidence>
<evidence type="ECO:0000256" key="6">
    <source>
        <dbReference type="ARBA" id="ARBA00022989"/>
    </source>
</evidence>
<evidence type="ECO:0000256" key="4">
    <source>
        <dbReference type="ARBA" id="ARBA00022475"/>
    </source>
</evidence>
<keyword evidence="10" id="KW-1185">Reference proteome</keyword>
<feature type="transmembrane region" description="Helical" evidence="8">
    <location>
        <begin position="137"/>
        <end position="163"/>
    </location>
</feature>
<evidence type="ECO:0000256" key="3">
    <source>
        <dbReference type="ARBA" id="ARBA00022448"/>
    </source>
</evidence>
<accession>A0A2C9DA44</accession>
<dbReference type="RefSeq" id="WP_099557454.1">
    <property type="nucleotide sequence ID" value="NZ_LT960614.1"/>
</dbReference>
<comment type="subcellular location">
    <subcellularLocation>
        <location evidence="1 8">Cell membrane</location>
        <topology evidence="1 8">Multi-pass membrane protein</topology>
    </subcellularLocation>
</comment>
<keyword evidence="6 8" id="KW-1133">Transmembrane helix</keyword>
<name>A0A2C9DA44_9HYPH</name>
<keyword evidence="5 8" id="KW-0812">Transmembrane</keyword>
<feature type="transmembrane region" description="Helical" evidence="8">
    <location>
        <begin position="6"/>
        <end position="27"/>
    </location>
</feature>
<evidence type="ECO:0000256" key="8">
    <source>
        <dbReference type="RuleBase" id="RU363041"/>
    </source>
</evidence>
<feature type="transmembrane region" description="Helical" evidence="8">
    <location>
        <begin position="229"/>
        <end position="249"/>
    </location>
</feature>
<dbReference type="Proteomes" id="UP000223606">
    <property type="component" value="Chromosome 1"/>
</dbReference>
<dbReference type="GO" id="GO:0005886">
    <property type="term" value="C:plasma membrane"/>
    <property type="evidence" value="ECO:0007669"/>
    <property type="project" value="UniProtKB-SubCell"/>
</dbReference>
<dbReference type="PANTHER" id="PTHR30269">
    <property type="entry name" value="TRANSMEMBRANE PROTEIN YFCA"/>
    <property type="match status" value="1"/>
</dbReference>
<dbReference type="EMBL" id="LT960614">
    <property type="protein sequence ID" value="SON57157.1"/>
    <property type="molecule type" value="Genomic_DNA"/>
</dbReference>
<dbReference type="KEGG" id="hdi:HDIA_3616"/>
<feature type="transmembrane region" description="Helical" evidence="8">
    <location>
        <begin position="79"/>
        <end position="98"/>
    </location>
</feature>
<dbReference type="InterPro" id="IPR052017">
    <property type="entry name" value="TSUP"/>
</dbReference>
<feature type="transmembrane region" description="Helical" evidence="8">
    <location>
        <begin position="202"/>
        <end position="222"/>
    </location>
</feature>
<dbReference type="Pfam" id="PF01925">
    <property type="entry name" value="TauE"/>
    <property type="match status" value="1"/>
</dbReference>
<evidence type="ECO:0000256" key="2">
    <source>
        <dbReference type="ARBA" id="ARBA00009142"/>
    </source>
</evidence>
<evidence type="ECO:0000313" key="10">
    <source>
        <dbReference type="Proteomes" id="UP000223606"/>
    </source>
</evidence>
<keyword evidence="4 8" id="KW-1003">Cell membrane</keyword>
<evidence type="ECO:0000256" key="7">
    <source>
        <dbReference type="ARBA" id="ARBA00023136"/>
    </source>
</evidence>
<feature type="transmembrane region" description="Helical" evidence="8">
    <location>
        <begin position="36"/>
        <end position="59"/>
    </location>
</feature>
<keyword evidence="7 8" id="KW-0472">Membrane</keyword>
<dbReference type="PANTHER" id="PTHR30269:SF37">
    <property type="entry name" value="MEMBRANE TRANSPORTER PROTEIN"/>
    <property type="match status" value="1"/>
</dbReference>
<organism evidence="9 10">
    <name type="scientific">Hartmannibacter diazotrophicus</name>
    <dbReference type="NCBI Taxonomy" id="1482074"/>
    <lineage>
        <taxon>Bacteria</taxon>
        <taxon>Pseudomonadati</taxon>
        <taxon>Pseudomonadota</taxon>
        <taxon>Alphaproteobacteria</taxon>
        <taxon>Hyphomicrobiales</taxon>
        <taxon>Pleomorphomonadaceae</taxon>
        <taxon>Hartmannibacter</taxon>
    </lineage>
</organism>
<protein>
    <recommendedName>
        <fullName evidence="8">Probable membrane transporter protein</fullName>
    </recommendedName>
</protein>
<proteinExistence type="inferred from homology"/>
<gene>
    <name evidence="9" type="ORF">HDIA_3616</name>
</gene>
<dbReference type="AlphaFoldDB" id="A0A2C9DA44"/>
<evidence type="ECO:0000313" key="9">
    <source>
        <dbReference type="EMBL" id="SON57157.1"/>
    </source>
</evidence>
<feature type="transmembrane region" description="Helical" evidence="8">
    <location>
        <begin position="175"/>
        <end position="196"/>
    </location>
</feature>
<sequence>MIREVVGLILAPGMHLTMAVALIAGLVRGFAGFGGALIYVPVAAAALGPAVAGPSLLLFDGFGTLPNVFRAWRSANWRLVLPLIVGAVTMVPVGATVLKHVDPTAVRWFICAVIFVVVAALASGLKWPGPPKTPVSFGVGLVAGFLGGLAQISGPPVVIYMLGRSMAAADTRANLFVLFAVSSVATFITYLVTGILTSTVVLTAIMVGPFYIAGVWTGAFLFGKAPERFYRRLAFVLIIAAGIAGMPIFQE</sequence>
<dbReference type="OrthoDB" id="9795324at2"/>
<feature type="transmembrane region" description="Helical" evidence="8">
    <location>
        <begin position="105"/>
        <end position="125"/>
    </location>
</feature>
<reference evidence="10" key="1">
    <citation type="submission" date="2017-09" db="EMBL/GenBank/DDBJ databases">
        <title>Genome sequence of Nannocystis excedens DSM 71.</title>
        <authorList>
            <person name="Blom J."/>
        </authorList>
    </citation>
    <scope>NUCLEOTIDE SEQUENCE [LARGE SCALE GENOMIC DNA]</scope>
    <source>
        <strain evidence="10">type strain: E19</strain>
    </source>
</reference>